<name>A0ABN9G8R6_9NEOB</name>
<dbReference type="Proteomes" id="UP001162483">
    <property type="component" value="Unassembled WGS sequence"/>
</dbReference>
<gene>
    <name evidence="2" type="ORF">SPARVUS_LOCUS13487456</name>
</gene>
<proteinExistence type="predicted"/>
<organism evidence="2 3">
    <name type="scientific">Staurois parvus</name>
    <dbReference type="NCBI Taxonomy" id="386267"/>
    <lineage>
        <taxon>Eukaryota</taxon>
        <taxon>Metazoa</taxon>
        <taxon>Chordata</taxon>
        <taxon>Craniata</taxon>
        <taxon>Vertebrata</taxon>
        <taxon>Euteleostomi</taxon>
        <taxon>Amphibia</taxon>
        <taxon>Batrachia</taxon>
        <taxon>Anura</taxon>
        <taxon>Neobatrachia</taxon>
        <taxon>Ranoidea</taxon>
        <taxon>Ranidae</taxon>
        <taxon>Staurois</taxon>
    </lineage>
</organism>
<evidence type="ECO:0000313" key="3">
    <source>
        <dbReference type="Proteomes" id="UP001162483"/>
    </source>
</evidence>
<protein>
    <submittedName>
        <fullName evidence="2">Uncharacterized protein</fullName>
    </submittedName>
</protein>
<keyword evidence="3" id="KW-1185">Reference proteome</keyword>
<feature type="region of interest" description="Disordered" evidence="1">
    <location>
        <begin position="98"/>
        <end position="152"/>
    </location>
</feature>
<sequence length="152" mass="16976">SVSDDEFPHESLSLNSASSSNLLSLFSSWSKADFDLKGCFLDAMDVSQFPGRKNSKNVGRAQDKALGTICEMLSYSNVLLCDFSVFSECHFLSFSNLPPVSSPIRPDAHRERNPDDRCRHPPEDITGDTAGETSRERRTRLEKNRSRSSAAW</sequence>
<accession>A0ABN9G8R6</accession>
<evidence type="ECO:0000313" key="2">
    <source>
        <dbReference type="EMBL" id="CAI9604612.1"/>
    </source>
</evidence>
<feature type="compositionally biased region" description="Basic and acidic residues" evidence="1">
    <location>
        <begin position="106"/>
        <end position="123"/>
    </location>
</feature>
<evidence type="ECO:0000256" key="1">
    <source>
        <dbReference type="SAM" id="MobiDB-lite"/>
    </source>
</evidence>
<feature type="non-terminal residue" evidence="2">
    <location>
        <position position="1"/>
    </location>
</feature>
<comment type="caution">
    <text evidence="2">The sequence shown here is derived from an EMBL/GenBank/DDBJ whole genome shotgun (WGS) entry which is preliminary data.</text>
</comment>
<feature type="compositionally biased region" description="Basic and acidic residues" evidence="1">
    <location>
        <begin position="133"/>
        <end position="145"/>
    </location>
</feature>
<reference evidence="2" key="1">
    <citation type="submission" date="2023-05" db="EMBL/GenBank/DDBJ databases">
        <authorList>
            <person name="Stuckert A."/>
        </authorList>
    </citation>
    <scope>NUCLEOTIDE SEQUENCE</scope>
</reference>
<dbReference type="EMBL" id="CATNWA010017999">
    <property type="protein sequence ID" value="CAI9604612.1"/>
    <property type="molecule type" value="Genomic_DNA"/>
</dbReference>